<keyword evidence="2" id="KW-1185">Reference proteome</keyword>
<organism evidence="1 2">
    <name type="scientific">Clavelina lepadiformis</name>
    <name type="common">Light-bulb sea squirt</name>
    <name type="synonym">Ascidia lepadiformis</name>
    <dbReference type="NCBI Taxonomy" id="159417"/>
    <lineage>
        <taxon>Eukaryota</taxon>
        <taxon>Metazoa</taxon>
        <taxon>Chordata</taxon>
        <taxon>Tunicata</taxon>
        <taxon>Ascidiacea</taxon>
        <taxon>Aplousobranchia</taxon>
        <taxon>Clavelinidae</taxon>
        <taxon>Clavelina</taxon>
    </lineage>
</organism>
<sequence>MLFSGRLYATVWHRLKRNASNPRWCNVLGNTKKLPSRPFTCSSWLAKEKIVIPTFPTPITSLRNWAFGWMVRKHFQPDFNLREFCELIPMMIHHIVRLLAQGNKDELKALAVSECLENLSGNWESLPASKKTLLESLEEDDFYWNYPKIKMLMENPVDNSEGITAIMHIEIYVFFFVDPNEVDVEGWRKIKVPFMSSGAMEMMKFPVIHRLLLKREVSKGVEDCWRLQECYDFPNY</sequence>
<evidence type="ECO:0000313" key="1">
    <source>
        <dbReference type="EMBL" id="CAK8684919.1"/>
    </source>
</evidence>
<dbReference type="EMBL" id="CAWYQH010000098">
    <property type="protein sequence ID" value="CAK8684919.1"/>
    <property type="molecule type" value="Genomic_DNA"/>
</dbReference>
<comment type="caution">
    <text evidence="1">The sequence shown here is derived from an EMBL/GenBank/DDBJ whole genome shotgun (WGS) entry which is preliminary data.</text>
</comment>
<gene>
    <name evidence="1" type="ORF">CVLEPA_LOCUS16089</name>
</gene>
<name>A0ABP0G291_CLALP</name>
<proteinExistence type="predicted"/>
<accession>A0ABP0G291</accession>
<dbReference type="Proteomes" id="UP001642483">
    <property type="component" value="Unassembled WGS sequence"/>
</dbReference>
<protein>
    <submittedName>
        <fullName evidence="1">Uncharacterized protein</fullName>
    </submittedName>
</protein>
<reference evidence="1 2" key="1">
    <citation type="submission" date="2024-02" db="EMBL/GenBank/DDBJ databases">
        <authorList>
            <person name="Daric V."/>
            <person name="Darras S."/>
        </authorList>
    </citation>
    <scope>NUCLEOTIDE SEQUENCE [LARGE SCALE GENOMIC DNA]</scope>
</reference>
<evidence type="ECO:0000313" key="2">
    <source>
        <dbReference type="Proteomes" id="UP001642483"/>
    </source>
</evidence>